<dbReference type="Proteomes" id="UP000502415">
    <property type="component" value="Chromosome"/>
</dbReference>
<dbReference type="AlphaFoldDB" id="A0A7Z2W0S0"/>
<feature type="transmembrane region" description="Helical" evidence="1">
    <location>
        <begin position="16"/>
        <end position="33"/>
    </location>
</feature>
<dbReference type="EMBL" id="CP051685">
    <property type="protein sequence ID" value="QJE02315.1"/>
    <property type="molecule type" value="Genomic_DNA"/>
</dbReference>
<keyword evidence="1" id="KW-0472">Membrane</keyword>
<keyword evidence="3" id="KW-1185">Reference proteome</keyword>
<protein>
    <submittedName>
        <fullName evidence="2">Uncharacterized protein</fullName>
    </submittedName>
</protein>
<evidence type="ECO:0000313" key="2">
    <source>
        <dbReference type="EMBL" id="QJE02315.1"/>
    </source>
</evidence>
<keyword evidence="1" id="KW-1133">Transmembrane helix</keyword>
<keyword evidence="1" id="KW-0812">Transmembrane</keyword>
<evidence type="ECO:0000256" key="1">
    <source>
        <dbReference type="SAM" id="Phobius"/>
    </source>
</evidence>
<dbReference type="KEGG" id="mfy:HH212_21710"/>
<accession>A0A7Z2W0S0</accession>
<gene>
    <name evidence="2" type="ORF">HH212_21710</name>
</gene>
<name>A0A7Z2W0S0_9BURK</name>
<dbReference type="RefSeq" id="WP_170204402.1">
    <property type="nucleotide sequence ID" value="NZ_CP051685.1"/>
</dbReference>
<organism evidence="2 3">
    <name type="scientific">Massilia forsythiae</name>
    <dbReference type="NCBI Taxonomy" id="2728020"/>
    <lineage>
        <taxon>Bacteria</taxon>
        <taxon>Pseudomonadati</taxon>
        <taxon>Pseudomonadota</taxon>
        <taxon>Betaproteobacteria</taxon>
        <taxon>Burkholderiales</taxon>
        <taxon>Oxalobacteraceae</taxon>
        <taxon>Telluria group</taxon>
        <taxon>Massilia</taxon>
    </lineage>
</organism>
<evidence type="ECO:0000313" key="3">
    <source>
        <dbReference type="Proteomes" id="UP000502415"/>
    </source>
</evidence>
<proteinExistence type="predicted"/>
<sequence length="59" mass="6086">MKPARTAGAGQAQTEYLIVLAFGVIVLVLSSLTPSPIRALIDGVKGAFSAFAYAISFSV</sequence>
<reference evidence="2 3" key="1">
    <citation type="submission" date="2020-04" db="EMBL/GenBank/DDBJ databases">
        <title>Genome sequencing of novel species.</title>
        <authorList>
            <person name="Heo J."/>
            <person name="Kim S.-J."/>
            <person name="Kim J.-S."/>
            <person name="Hong S.-B."/>
            <person name="Kwon S.-W."/>
        </authorList>
    </citation>
    <scope>NUCLEOTIDE SEQUENCE [LARGE SCALE GENOMIC DNA]</scope>
    <source>
        <strain evidence="2 3">GN2-R2</strain>
    </source>
</reference>